<dbReference type="GO" id="GO:0018826">
    <property type="term" value="F:methionine gamma-lyase activity"/>
    <property type="evidence" value="ECO:0007669"/>
    <property type="project" value="UniProtKB-EC"/>
</dbReference>
<dbReference type="InterPro" id="IPR015424">
    <property type="entry name" value="PyrdxlP-dep_Trfase"/>
</dbReference>
<proteinExistence type="inferred from homology"/>
<reference evidence="10" key="1">
    <citation type="journal article" date="2014" name="Int. J. Syst. Evol. Microbiol.">
        <title>Complete genome sequence of Corynebacterium casei LMG S-19264T (=DSM 44701T), isolated from a smear-ripened cheese.</title>
        <authorList>
            <consortium name="US DOE Joint Genome Institute (JGI-PGF)"/>
            <person name="Walter F."/>
            <person name="Albersmeier A."/>
            <person name="Kalinowski J."/>
            <person name="Ruckert C."/>
        </authorList>
    </citation>
    <scope>NUCLEOTIDE SEQUENCE</scope>
    <source>
        <strain evidence="10">CGMCC 1.15178</strain>
    </source>
</reference>
<dbReference type="PANTHER" id="PTHR11808">
    <property type="entry name" value="TRANS-SULFURATION ENZYME FAMILY MEMBER"/>
    <property type="match status" value="1"/>
</dbReference>
<dbReference type="PROSITE" id="PS00868">
    <property type="entry name" value="CYS_MET_METAB_PP"/>
    <property type="match status" value="1"/>
</dbReference>
<protein>
    <recommendedName>
        <fullName evidence="4">homocysteine desulfhydrase</fullName>
        <ecNumber evidence="4">4.4.1.2</ecNumber>
    </recommendedName>
    <alternativeName>
        <fullName evidence="5">Homocysteine desulfhydrase</fullName>
    </alternativeName>
</protein>
<comment type="caution">
    <text evidence="10">The sequence shown here is derived from an EMBL/GenBank/DDBJ whole genome shotgun (WGS) entry which is preliminary data.</text>
</comment>
<dbReference type="InterPro" id="IPR015422">
    <property type="entry name" value="PyrdxlP-dep_Trfase_small"/>
</dbReference>
<reference evidence="10" key="2">
    <citation type="submission" date="2020-09" db="EMBL/GenBank/DDBJ databases">
        <authorList>
            <person name="Sun Q."/>
            <person name="Zhou Y."/>
        </authorList>
    </citation>
    <scope>NUCLEOTIDE SEQUENCE</scope>
    <source>
        <strain evidence="10">CGMCC 1.15178</strain>
    </source>
</reference>
<evidence type="ECO:0000256" key="8">
    <source>
        <dbReference type="PIRSR" id="PIRSR001434-2"/>
    </source>
</evidence>
<dbReference type="CDD" id="cd00614">
    <property type="entry name" value="CGS_like"/>
    <property type="match status" value="1"/>
</dbReference>
<dbReference type="EC" id="4.4.1.2" evidence="4"/>
<evidence type="ECO:0000256" key="1">
    <source>
        <dbReference type="ARBA" id="ARBA00001933"/>
    </source>
</evidence>
<dbReference type="Gene3D" id="3.90.1150.10">
    <property type="entry name" value="Aspartate Aminotransferase, domain 1"/>
    <property type="match status" value="1"/>
</dbReference>
<dbReference type="EMBL" id="BMHP01000001">
    <property type="protein sequence ID" value="GGD51876.1"/>
    <property type="molecule type" value="Genomic_DNA"/>
</dbReference>
<comment type="similarity">
    <text evidence="2 9">Belongs to the trans-sulfuration enzymes family.</text>
</comment>
<dbReference type="InterPro" id="IPR054542">
    <property type="entry name" value="Cys_met_metab_PP"/>
</dbReference>
<keyword evidence="11" id="KW-1185">Reference proteome</keyword>
<evidence type="ECO:0000256" key="9">
    <source>
        <dbReference type="RuleBase" id="RU362118"/>
    </source>
</evidence>
<dbReference type="FunFam" id="3.40.640.10:FF:000046">
    <property type="entry name" value="Cystathionine gamma-lyase"/>
    <property type="match status" value="1"/>
</dbReference>
<dbReference type="Proteomes" id="UP000612456">
    <property type="component" value="Unassembled WGS sequence"/>
</dbReference>
<comment type="catalytic activity">
    <reaction evidence="7">
        <text>L-methionine + H2O = methanethiol + 2-oxobutanoate + NH4(+)</text>
        <dbReference type="Rhea" id="RHEA:23800"/>
        <dbReference type="ChEBI" id="CHEBI:15377"/>
        <dbReference type="ChEBI" id="CHEBI:16007"/>
        <dbReference type="ChEBI" id="CHEBI:16763"/>
        <dbReference type="ChEBI" id="CHEBI:28938"/>
        <dbReference type="ChEBI" id="CHEBI:57844"/>
        <dbReference type="EC" id="4.4.1.11"/>
    </reaction>
    <physiologicalReaction direction="left-to-right" evidence="7">
        <dbReference type="Rhea" id="RHEA:23801"/>
    </physiologicalReaction>
</comment>
<dbReference type="GO" id="GO:0019346">
    <property type="term" value="P:transsulfuration"/>
    <property type="evidence" value="ECO:0007669"/>
    <property type="project" value="InterPro"/>
</dbReference>
<evidence type="ECO:0000256" key="3">
    <source>
        <dbReference type="ARBA" id="ARBA00022898"/>
    </source>
</evidence>
<evidence type="ECO:0000313" key="10">
    <source>
        <dbReference type="EMBL" id="GGD51876.1"/>
    </source>
</evidence>
<comment type="catalytic activity">
    <reaction evidence="6">
        <text>L-homocysteine + H2O = 2-oxobutanoate + hydrogen sulfide + NH4(+) + H(+)</text>
        <dbReference type="Rhea" id="RHEA:14501"/>
        <dbReference type="ChEBI" id="CHEBI:15377"/>
        <dbReference type="ChEBI" id="CHEBI:15378"/>
        <dbReference type="ChEBI" id="CHEBI:16763"/>
        <dbReference type="ChEBI" id="CHEBI:28938"/>
        <dbReference type="ChEBI" id="CHEBI:29919"/>
        <dbReference type="ChEBI" id="CHEBI:58199"/>
        <dbReference type="EC" id="4.4.1.2"/>
    </reaction>
    <physiologicalReaction direction="left-to-right" evidence="6">
        <dbReference type="Rhea" id="RHEA:14502"/>
    </physiologicalReaction>
</comment>
<feature type="modified residue" description="N6-(pyridoxal phosphate)lysine" evidence="8">
    <location>
        <position position="198"/>
    </location>
</feature>
<dbReference type="SUPFAM" id="SSF53383">
    <property type="entry name" value="PLP-dependent transferases"/>
    <property type="match status" value="1"/>
</dbReference>
<dbReference type="Pfam" id="PF01053">
    <property type="entry name" value="Cys_Met_Meta_PP"/>
    <property type="match status" value="1"/>
</dbReference>
<dbReference type="GO" id="GO:0047982">
    <property type="term" value="F:homocysteine desulfhydrase activity"/>
    <property type="evidence" value="ECO:0007669"/>
    <property type="project" value="UniProtKB-EC"/>
</dbReference>
<dbReference type="GO" id="GO:0005737">
    <property type="term" value="C:cytoplasm"/>
    <property type="evidence" value="ECO:0007669"/>
    <property type="project" value="TreeGrafter"/>
</dbReference>
<dbReference type="InterPro" id="IPR000277">
    <property type="entry name" value="Cys/Met-Metab_PyrdxlP-dep_enz"/>
</dbReference>
<evidence type="ECO:0000256" key="4">
    <source>
        <dbReference type="ARBA" id="ARBA00047175"/>
    </source>
</evidence>
<evidence type="ECO:0000256" key="5">
    <source>
        <dbReference type="ARBA" id="ARBA00047199"/>
    </source>
</evidence>
<dbReference type="GO" id="GO:0030170">
    <property type="term" value="F:pyridoxal phosphate binding"/>
    <property type="evidence" value="ECO:0007669"/>
    <property type="project" value="InterPro"/>
</dbReference>
<sequence>MNRTENQEDICTHYADEYDKYLGAIVPPIFQNTLFTHKTENHGYSYTRANNPTIEIAERKIAALEGGESAACFSSGVAAISAAILHWLAKDDHLICVSSVYPRTRALIHSYLDKFGITATFVPGHSIEEFEHAIQPNTKLIYLESPSSIIFAMQDLAAVAELAQTHGIVTMIDNTWATPLFQNPLHLGIDVAIHSATKYLGGHSDILGGVVVGRADAIKGIVERERGLLGAIMDPHQAWLLIRSLRTLPVRMKQHQENARKMAAFLETHAAVSQVFYPGLPSHPQYEIGRKQMSGFAGVMSFIVKASYEQLDKMLHGLMMYEMGASWGGFESLISGIAIDEPLSVYTGLPVGTPIIRVSVGLENIDSLIADLHQGLDRLLL</sequence>
<dbReference type="Gene3D" id="3.40.640.10">
    <property type="entry name" value="Type I PLP-dependent aspartate aminotransferase-like (Major domain)"/>
    <property type="match status" value="1"/>
</dbReference>
<comment type="cofactor">
    <cofactor evidence="1 9">
        <name>pyridoxal 5'-phosphate</name>
        <dbReference type="ChEBI" id="CHEBI:597326"/>
    </cofactor>
</comment>
<dbReference type="RefSeq" id="WP_188989118.1">
    <property type="nucleotide sequence ID" value="NZ_BMHP01000001.1"/>
</dbReference>
<dbReference type="PANTHER" id="PTHR11808:SF80">
    <property type="entry name" value="CYSTATHIONINE GAMMA-LYASE"/>
    <property type="match status" value="1"/>
</dbReference>
<keyword evidence="3 8" id="KW-0663">Pyridoxal phosphate</keyword>
<evidence type="ECO:0000256" key="6">
    <source>
        <dbReference type="ARBA" id="ARBA00048780"/>
    </source>
</evidence>
<dbReference type="AlphaFoldDB" id="A0A917DNN5"/>
<dbReference type="InterPro" id="IPR015421">
    <property type="entry name" value="PyrdxlP-dep_Trfase_major"/>
</dbReference>
<evidence type="ECO:0000313" key="11">
    <source>
        <dbReference type="Proteomes" id="UP000612456"/>
    </source>
</evidence>
<evidence type="ECO:0000256" key="2">
    <source>
        <dbReference type="ARBA" id="ARBA00009077"/>
    </source>
</evidence>
<evidence type="ECO:0000256" key="7">
    <source>
        <dbReference type="ARBA" id="ARBA00052699"/>
    </source>
</evidence>
<dbReference type="PIRSF" id="PIRSF001434">
    <property type="entry name" value="CGS"/>
    <property type="match status" value="1"/>
</dbReference>
<name>A0A917DNN5_9BACL</name>
<accession>A0A917DNN5</accession>
<organism evidence="10 11">
    <name type="scientific">Paenibacillus nasutitermitis</name>
    <dbReference type="NCBI Taxonomy" id="1652958"/>
    <lineage>
        <taxon>Bacteria</taxon>
        <taxon>Bacillati</taxon>
        <taxon>Bacillota</taxon>
        <taxon>Bacilli</taxon>
        <taxon>Bacillales</taxon>
        <taxon>Paenibacillaceae</taxon>
        <taxon>Paenibacillus</taxon>
    </lineage>
</organism>
<gene>
    <name evidence="10" type="ORF">GCM10010911_06810</name>
</gene>